<organism evidence="9 10">
    <name type="scientific">Mytilus galloprovincialis</name>
    <name type="common">Mediterranean mussel</name>
    <dbReference type="NCBI Taxonomy" id="29158"/>
    <lineage>
        <taxon>Eukaryota</taxon>
        <taxon>Metazoa</taxon>
        <taxon>Spiralia</taxon>
        <taxon>Lophotrochozoa</taxon>
        <taxon>Mollusca</taxon>
        <taxon>Bivalvia</taxon>
        <taxon>Autobranchia</taxon>
        <taxon>Pteriomorphia</taxon>
        <taxon>Mytilida</taxon>
        <taxon>Mytiloidea</taxon>
        <taxon>Mytilidae</taxon>
        <taxon>Mytilinae</taxon>
        <taxon>Mytilus</taxon>
    </lineage>
</organism>
<evidence type="ECO:0000256" key="3">
    <source>
        <dbReference type="ARBA" id="ARBA00023110"/>
    </source>
</evidence>
<evidence type="ECO:0000259" key="8">
    <source>
        <dbReference type="PROSITE" id="PS50059"/>
    </source>
</evidence>
<evidence type="ECO:0000313" key="10">
    <source>
        <dbReference type="Proteomes" id="UP000596742"/>
    </source>
</evidence>
<dbReference type="FunFam" id="3.10.50.40:FF:000025">
    <property type="entry name" value="Peptidylprolyl isomerase"/>
    <property type="match status" value="1"/>
</dbReference>
<evidence type="ECO:0000256" key="4">
    <source>
        <dbReference type="ARBA" id="ARBA00023235"/>
    </source>
</evidence>
<dbReference type="Gene3D" id="3.10.50.40">
    <property type="match status" value="1"/>
</dbReference>
<feature type="compositionally biased region" description="Low complexity" evidence="6">
    <location>
        <begin position="34"/>
        <end position="93"/>
    </location>
</feature>
<feature type="compositionally biased region" description="Polar residues" evidence="6">
    <location>
        <begin position="104"/>
        <end position="116"/>
    </location>
</feature>
<dbReference type="GO" id="GO:0005737">
    <property type="term" value="C:cytoplasm"/>
    <property type="evidence" value="ECO:0007669"/>
    <property type="project" value="TreeGrafter"/>
</dbReference>
<feature type="domain" description="PPIase FKBP-type" evidence="8">
    <location>
        <begin position="138"/>
        <end position="227"/>
    </location>
</feature>
<dbReference type="AlphaFoldDB" id="A0A8B6FBZ5"/>
<feature type="signal peptide" evidence="7">
    <location>
        <begin position="1"/>
        <end position="22"/>
    </location>
</feature>
<evidence type="ECO:0000256" key="7">
    <source>
        <dbReference type="SAM" id="SignalP"/>
    </source>
</evidence>
<dbReference type="InterPro" id="IPR046357">
    <property type="entry name" value="PPIase_dom_sf"/>
</dbReference>
<comment type="caution">
    <text evidence="9">The sequence shown here is derived from an EMBL/GenBank/DDBJ whole genome shotgun (WGS) entry which is preliminary data.</text>
</comment>
<feature type="chain" id="PRO_5032501041" description="peptidylprolyl isomerase" evidence="7">
    <location>
        <begin position="23"/>
        <end position="227"/>
    </location>
</feature>
<dbReference type="Pfam" id="PF00254">
    <property type="entry name" value="FKBP_C"/>
    <property type="match status" value="1"/>
</dbReference>
<dbReference type="InterPro" id="IPR001179">
    <property type="entry name" value="PPIase_FKBP_dom"/>
</dbReference>
<dbReference type="InterPro" id="IPR050689">
    <property type="entry name" value="FKBP-type_PPIase"/>
</dbReference>
<dbReference type="GO" id="GO:0003755">
    <property type="term" value="F:peptidyl-prolyl cis-trans isomerase activity"/>
    <property type="evidence" value="ECO:0007669"/>
    <property type="project" value="UniProtKB-KW"/>
</dbReference>
<dbReference type="PANTHER" id="PTHR10516:SF443">
    <property type="entry name" value="FK506-BINDING PROTEIN 59-RELATED"/>
    <property type="match status" value="1"/>
</dbReference>
<evidence type="ECO:0000256" key="5">
    <source>
        <dbReference type="PROSITE-ProRule" id="PRU00277"/>
    </source>
</evidence>
<comment type="catalytic activity">
    <reaction evidence="1 5">
        <text>[protein]-peptidylproline (omega=180) = [protein]-peptidylproline (omega=0)</text>
        <dbReference type="Rhea" id="RHEA:16237"/>
        <dbReference type="Rhea" id="RHEA-COMP:10747"/>
        <dbReference type="Rhea" id="RHEA-COMP:10748"/>
        <dbReference type="ChEBI" id="CHEBI:83833"/>
        <dbReference type="ChEBI" id="CHEBI:83834"/>
        <dbReference type="EC" id="5.2.1.8"/>
    </reaction>
</comment>
<dbReference type="PANTHER" id="PTHR10516">
    <property type="entry name" value="PEPTIDYL-PROLYL CIS-TRANS ISOMERASE"/>
    <property type="match status" value="1"/>
</dbReference>
<evidence type="ECO:0000256" key="6">
    <source>
        <dbReference type="SAM" id="MobiDB-lite"/>
    </source>
</evidence>
<dbReference type="EC" id="5.2.1.8" evidence="2 5"/>
<feature type="region of interest" description="Disordered" evidence="6">
    <location>
        <begin position="25"/>
        <end position="124"/>
    </location>
</feature>
<gene>
    <name evidence="9" type="ORF">MGAL_10B081021</name>
</gene>
<evidence type="ECO:0000313" key="9">
    <source>
        <dbReference type="EMBL" id="VDI47571.1"/>
    </source>
</evidence>
<protein>
    <recommendedName>
        <fullName evidence="2 5">peptidylprolyl isomerase</fullName>
        <ecNumber evidence="2 5">5.2.1.8</ecNumber>
    </recommendedName>
</protein>
<reference evidence="9" key="1">
    <citation type="submission" date="2018-11" db="EMBL/GenBank/DDBJ databases">
        <authorList>
            <person name="Alioto T."/>
            <person name="Alioto T."/>
        </authorList>
    </citation>
    <scope>NUCLEOTIDE SEQUENCE</scope>
</reference>
<dbReference type="Proteomes" id="UP000596742">
    <property type="component" value="Unassembled WGS sequence"/>
</dbReference>
<evidence type="ECO:0000256" key="1">
    <source>
        <dbReference type="ARBA" id="ARBA00000971"/>
    </source>
</evidence>
<keyword evidence="7" id="KW-0732">Signal</keyword>
<dbReference type="PROSITE" id="PS50059">
    <property type="entry name" value="FKBP_PPIASE"/>
    <property type="match status" value="1"/>
</dbReference>
<sequence length="227" mass="24272">MATGHLLLFVFSICIVPALQQAWNPPSNAQPSWQNPAPAPQQVQAQPVQPAQPAWNQPAQQPGPQPWGAAQPAANAPPAAQTSVWNQQTQAQPQPQPQPQPATGNTAAESKTTQKGSGVGVRMLPIKPGDGKTFPSMGQNVTVHYTGKLYSNGQQFDSSLERNEPFTFTLGVGQVIRGWDIAVAHLTLGQKARFTVGPEYAYGEQGIKGTIPPKSILVFDVELLSIQ</sequence>
<accession>A0A8B6FBZ5</accession>
<keyword evidence="10" id="KW-1185">Reference proteome</keyword>
<dbReference type="EMBL" id="UYJE01006623">
    <property type="protein sequence ID" value="VDI47571.1"/>
    <property type="molecule type" value="Genomic_DNA"/>
</dbReference>
<keyword evidence="3 5" id="KW-0697">Rotamase</keyword>
<evidence type="ECO:0000256" key="2">
    <source>
        <dbReference type="ARBA" id="ARBA00013194"/>
    </source>
</evidence>
<dbReference type="OrthoDB" id="1902587at2759"/>
<dbReference type="SUPFAM" id="SSF54534">
    <property type="entry name" value="FKBP-like"/>
    <property type="match status" value="1"/>
</dbReference>
<keyword evidence="4 5" id="KW-0413">Isomerase</keyword>
<name>A0A8B6FBZ5_MYTGA</name>
<proteinExistence type="predicted"/>